<dbReference type="InterPro" id="IPR007523">
    <property type="entry name" value="NDUFAF3/AAMDC"/>
</dbReference>
<dbReference type="SUPFAM" id="SSF64076">
    <property type="entry name" value="MTH938-like"/>
    <property type="match status" value="1"/>
</dbReference>
<dbReference type="PANTHER" id="PTHR21192:SF2">
    <property type="entry name" value="NADH DEHYDROGENASE [UBIQUINONE] 1 ALPHA SUBCOMPLEX ASSEMBLY FACTOR 3"/>
    <property type="match status" value="1"/>
</dbReference>
<comment type="similarity">
    <text evidence="4">Belongs to the NDUFAF3 family.</text>
</comment>
<evidence type="ECO:0000313" key="5">
    <source>
        <dbReference type="EMBL" id="KAF9461999.1"/>
    </source>
</evidence>
<keyword evidence="6" id="KW-1185">Reference proteome</keyword>
<dbReference type="AlphaFoldDB" id="A0A9P5Y4C4"/>
<dbReference type="Proteomes" id="UP000807353">
    <property type="component" value="Unassembled WGS sequence"/>
</dbReference>
<gene>
    <name evidence="5" type="ORF">BDZ94DRAFT_1262191</name>
</gene>
<dbReference type="EMBL" id="MU150276">
    <property type="protein sequence ID" value="KAF9461999.1"/>
    <property type="molecule type" value="Genomic_DNA"/>
</dbReference>
<accession>A0A9P5Y4C4</accession>
<evidence type="ECO:0000256" key="2">
    <source>
        <dbReference type="ARBA" id="ARBA00021776"/>
    </source>
</evidence>
<sequence>MSFHLVPRTLQRAGRLSVRPTRFHVRTGLSHRHIVSTQARAIHASAVRSDRSFTNMLADDNPPAVQVNSITEEGIQLADGLLLPSACIFLEGKVFLWDVPKELWGGWGKEHFEIFETVVPKPEILLLGTGRRISQAPPALRTYLNQLGIQVDVMDTRNACSTYNLLSEEGRRVAAALLPLTPQSWKKTEVPQRSV</sequence>
<evidence type="ECO:0000256" key="3">
    <source>
        <dbReference type="ARBA" id="ARBA00023128"/>
    </source>
</evidence>
<comment type="subcellular location">
    <subcellularLocation>
        <location evidence="1">Mitochondrion</location>
    </subcellularLocation>
</comment>
<protein>
    <recommendedName>
        <fullName evidence="2">NADH dehydrogenase [ubiquinone] 1 alpha subcomplex assembly factor 3</fullName>
    </recommendedName>
</protein>
<dbReference type="InterPro" id="IPR036748">
    <property type="entry name" value="MTH938-like_sf"/>
</dbReference>
<proteinExistence type="inferred from homology"/>
<evidence type="ECO:0000256" key="4">
    <source>
        <dbReference type="ARBA" id="ARBA00049984"/>
    </source>
</evidence>
<dbReference type="OrthoDB" id="20681at2759"/>
<dbReference type="GO" id="GO:0005743">
    <property type="term" value="C:mitochondrial inner membrane"/>
    <property type="evidence" value="ECO:0007669"/>
    <property type="project" value="TreeGrafter"/>
</dbReference>
<dbReference type="CDD" id="cd05125">
    <property type="entry name" value="Mth938_2P1-like"/>
    <property type="match status" value="1"/>
</dbReference>
<name>A0A9P5Y4C4_9AGAR</name>
<keyword evidence="3" id="KW-0496">Mitochondrion</keyword>
<organism evidence="5 6">
    <name type="scientific">Collybia nuda</name>
    <dbReference type="NCBI Taxonomy" id="64659"/>
    <lineage>
        <taxon>Eukaryota</taxon>
        <taxon>Fungi</taxon>
        <taxon>Dikarya</taxon>
        <taxon>Basidiomycota</taxon>
        <taxon>Agaricomycotina</taxon>
        <taxon>Agaricomycetes</taxon>
        <taxon>Agaricomycetidae</taxon>
        <taxon>Agaricales</taxon>
        <taxon>Tricholomatineae</taxon>
        <taxon>Clitocybaceae</taxon>
        <taxon>Collybia</taxon>
    </lineage>
</organism>
<dbReference type="PANTHER" id="PTHR21192">
    <property type="entry name" value="NUCLEAR PROTEIN E3-3"/>
    <property type="match status" value="1"/>
</dbReference>
<dbReference type="Pfam" id="PF04430">
    <property type="entry name" value="DUF498"/>
    <property type="match status" value="1"/>
</dbReference>
<evidence type="ECO:0000256" key="1">
    <source>
        <dbReference type="ARBA" id="ARBA00004173"/>
    </source>
</evidence>
<dbReference type="Gene3D" id="3.40.1230.10">
    <property type="entry name" value="MTH938-like"/>
    <property type="match status" value="1"/>
</dbReference>
<dbReference type="InterPro" id="IPR034095">
    <property type="entry name" value="NDUF3"/>
</dbReference>
<reference evidence="5" key="1">
    <citation type="submission" date="2020-11" db="EMBL/GenBank/DDBJ databases">
        <authorList>
            <consortium name="DOE Joint Genome Institute"/>
            <person name="Ahrendt S."/>
            <person name="Riley R."/>
            <person name="Andreopoulos W."/>
            <person name="Labutti K."/>
            <person name="Pangilinan J."/>
            <person name="Ruiz-Duenas F.J."/>
            <person name="Barrasa J.M."/>
            <person name="Sanchez-Garcia M."/>
            <person name="Camarero S."/>
            <person name="Miyauchi S."/>
            <person name="Serrano A."/>
            <person name="Linde D."/>
            <person name="Babiker R."/>
            <person name="Drula E."/>
            <person name="Ayuso-Fernandez I."/>
            <person name="Pacheco R."/>
            <person name="Padilla G."/>
            <person name="Ferreira P."/>
            <person name="Barriuso J."/>
            <person name="Kellner H."/>
            <person name="Castanera R."/>
            <person name="Alfaro M."/>
            <person name="Ramirez L."/>
            <person name="Pisabarro A.G."/>
            <person name="Kuo A."/>
            <person name="Tritt A."/>
            <person name="Lipzen A."/>
            <person name="He G."/>
            <person name="Yan M."/>
            <person name="Ng V."/>
            <person name="Cullen D."/>
            <person name="Martin F."/>
            <person name="Rosso M.-N."/>
            <person name="Henrissat B."/>
            <person name="Hibbett D."/>
            <person name="Martinez A.T."/>
            <person name="Grigoriev I.V."/>
        </authorList>
    </citation>
    <scope>NUCLEOTIDE SEQUENCE</scope>
    <source>
        <strain evidence="5">CBS 247.69</strain>
    </source>
</reference>
<comment type="caution">
    <text evidence="5">The sequence shown here is derived from an EMBL/GenBank/DDBJ whole genome shotgun (WGS) entry which is preliminary data.</text>
</comment>
<evidence type="ECO:0000313" key="6">
    <source>
        <dbReference type="Proteomes" id="UP000807353"/>
    </source>
</evidence>
<dbReference type="GO" id="GO:0032981">
    <property type="term" value="P:mitochondrial respiratory chain complex I assembly"/>
    <property type="evidence" value="ECO:0007669"/>
    <property type="project" value="InterPro"/>
</dbReference>